<accession>A0A2M8FB49</accession>
<feature type="compositionally biased region" description="Basic and acidic residues" evidence="4">
    <location>
        <begin position="128"/>
        <end position="140"/>
    </location>
</feature>
<comment type="function">
    <text evidence="3">Binds together with bS18 to 16S ribosomal RNA.</text>
</comment>
<dbReference type="GO" id="GO:1990904">
    <property type="term" value="C:ribonucleoprotein complex"/>
    <property type="evidence" value="ECO:0007669"/>
    <property type="project" value="UniProtKB-KW"/>
</dbReference>
<dbReference type="SUPFAM" id="SSF54995">
    <property type="entry name" value="Ribosomal protein S6"/>
    <property type="match status" value="1"/>
</dbReference>
<evidence type="ECO:0000256" key="4">
    <source>
        <dbReference type="SAM" id="MobiDB-lite"/>
    </source>
</evidence>
<dbReference type="HAMAP" id="MF_00360">
    <property type="entry name" value="Ribosomal_bS6"/>
    <property type="match status" value="1"/>
</dbReference>
<name>A0A2M8FB49_9BACT</name>
<reference evidence="6" key="1">
    <citation type="submission" date="2017-09" db="EMBL/GenBank/DDBJ databases">
        <title>Depth-based differentiation of microbial function through sediment-hosted aquifers and enrichment of novel symbionts in the deep terrestrial subsurface.</title>
        <authorList>
            <person name="Probst A.J."/>
            <person name="Ladd B."/>
            <person name="Jarett J.K."/>
            <person name="Geller-Mcgrath D.E."/>
            <person name="Sieber C.M.K."/>
            <person name="Emerson J.B."/>
            <person name="Anantharaman K."/>
            <person name="Thomas B.C."/>
            <person name="Malmstrom R."/>
            <person name="Stieglmeier M."/>
            <person name="Klingl A."/>
            <person name="Woyke T."/>
            <person name="Ryan C.M."/>
            <person name="Banfield J.F."/>
        </authorList>
    </citation>
    <scope>NUCLEOTIDE SEQUENCE [LARGE SCALE GENOMIC DNA]</scope>
</reference>
<dbReference type="NCBIfam" id="TIGR00166">
    <property type="entry name" value="S6"/>
    <property type="match status" value="1"/>
</dbReference>
<gene>
    <name evidence="3 5" type="primary">rpsF</name>
    <name evidence="5" type="ORF">CO030_00260</name>
</gene>
<comment type="caution">
    <text evidence="5">The sequence shown here is derived from an EMBL/GenBank/DDBJ whole genome shotgun (WGS) entry which is preliminary data.</text>
</comment>
<dbReference type="Proteomes" id="UP000231456">
    <property type="component" value="Unassembled WGS sequence"/>
</dbReference>
<evidence type="ECO:0000313" key="5">
    <source>
        <dbReference type="EMBL" id="PJC52941.1"/>
    </source>
</evidence>
<evidence type="ECO:0000256" key="2">
    <source>
        <dbReference type="ARBA" id="ARBA00035294"/>
    </source>
</evidence>
<dbReference type="InterPro" id="IPR014717">
    <property type="entry name" value="Transl_elong_EF1B/ribsomal_bS6"/>
</dbReference>
<feature type="region of interest" description="Disordered" evidence="4">
    <location>
        <begin position="128"/>
        <end position="179"/>
    </location>
</feature>
<dbReference type="GO" id="GO:0070181">
    <property type="term" value="F:small ribosomal subunit rRNA binding"/>
    <property type="evidence" value="ECO:0007669"/>
    <property type="project" value="TreeGrafter"/>
</dbReference>
<evidence type="ECO:0000313" key="6">
    <source>
        <dbReference type="Proteomes" id="UP000231456"/>
    </source>
</evidence>
<evidence type="ECO:0000256" key="3">
    <source>
        <dbReference type="HAMAP-Rule" id="MF_00360"/>
    </source>
</evidence>
<dbReference type="CDD" id="cd00473">
    <property type="entry name" value="bS6"/>
    <property type="match status" value="1"/>
</dbReference>
<proteinExistence type="inferred from homology"/>
<sequence>MKQYELLVVLPGTMEETVVSDMVQQVKTVVEKHGGANITMQDRGKSRLAYPIKHIRYGYFHIVHFTAEDGSKIQEMQQELSLLRDILRAIITTFDPKMRAETQKKLGRTEEGPMKTLASVFERFGGEAKSAEPVMEEKKQAPKQTAKEMPTSATKEKAEDVSTEAPRVSETPAEKIEPVAEEATSVAMEDIDKKLDQLLEEDLKQV</sequence>
<dbReference type="InterPro" id="IPR035980">
    <property type="entry name" value="Ribosomal_bS6_sf"/>
</dbReference>
<comment type="similarity">
    <text evidence="1 3">Belongs to the bacterial ribosomal protein bS6 family.</text>
</comment>
<dbReference type="PANTHER" id="PTHR21011">
    <property type="entry name" value="MITOCHONDRIAL 28S RIBOSOMAL PROTEIN S6"/>
    <property type="match status" value="1"/>
</dbReference>
<keyword evidence="3" id="KW-0687">Ribonucleoprotein</keyword>
<dbReference type="InterPro" id="IPR000529">
    <property type="entry name" value="Ribosomal_bS6"/>
</dbReference>
<protein>
    <recommendedName>
        <fullName evidence="2 3">Small ribosomal subunit protein bS6</fullName>
    </recommendedName>
</protein>
<keyword evidence="3" id="KW-0699">rRNA-binding</keyword>
<dbReference type="AlphaFoldDB" id="A0A2M8FB49"/>
<keyword evidence="3 5" id="KW-0689">Ribosomal protein</keyword>
<dbReference type="GO" id="GO:0003735">
    <property type="term" value="F:structural constituent of ribosome"/>
    <property type="evidence" value="ECO:0007669"/>
    <property type="project" value="InterPro"/>
</dbReference>
<dbReference type="GO" id="GO:0005840">
    <property type="term" value="C:ribosome"/>
    <property type="evidence" value="ECO:0007669"/>
    <property type="project" value="UniProtKB-KW"/>
</dbReference>
<organism evidence="5 6">
    <name type="scientific">Candidatus Magasanikbacteria bacterium CG_4_9_14_0_2_um_filter_42_11</name>
    <dbReference type="NCBI Taxonomy" id="1974643"/>
    <lineage>
        <taxon>Bacteria</taxon>
        <taxon>Candidatus Magasanikiibacteriota</taxon>
    </lineage>
</organism>
<dbReference type="GO" id="GO:0005737">
    <property type="term" value="C:cytoplasm"/>
    <property type="evidence" value="ECO:0007669"/>
    <property type="project" value="UniProtKB-ARBA"/>
</dbReference>
<dbReference type="Gene3D" id="3.30.70.60">
    <property type="match status" value="1"/>
</dbReference>
<dbReference type="PANTHER" id="PTHR21011:SF1">
    <property type="entry name" value="SMALL RIBOSOMAL SUBUNIT PROTEIN BS6M"/>
    <property type="match status" value="1"/>
</dbReference>
<dbReference type="Pfam" id="PF01250">
    <property type="entry name" value="Ribosomal_S6"/>
    <property type="match status" value="1"/>
</dbReference>
<dbReference type="GO" id="GO:0006412">
    <property type="term" value="P:translation"/>
    <property type="evidence" value="ECO:0007669"/>
    <property type="project" value="UniProtKB-UniRule"/>
</dbReference>
<keyword evidence="3" id="KW-0694">RNA-binding</keyword>
<dbReference type="EMBL" id="PFRH01000008">
    <property type="protein sequence ID" value="PJC52941.1"/>
    <property type="molecule type" value="Genomic_DNA"/>
</dbReference>
<evidence type="ECO:0000256" key="1">
    <source>
        <dbReference type="ARBA" id="ARBA00009512"/>
    </source>
</evidence>
<dbReference type="InterPro" id="IPR020814">
    <property type="entry name" value="Ribosomal_S6_plastid/chlpt"/>
</dbReference>